<accession>A0A9P4UMN6</accession>
<dbReference type="AlphaFoldDB" id="A0A9P4UMN6"/>
<dbReference type="EMBL" id="MU003807">
    <property type="protein sequence ID" value="KAF2719804.1"/>
    <property type="molecule type" value="Genomic_DNA"/>
</dbReference>
<proteinExistence type="predicted"/>
<organism evidence="1 2">
    <name type="scientific">Polychaeton citri CBS 116435</name>
    <dbReference type="NCBI Taxonomy" id="1314669"/>
    <lineage>
        <taxon>Eukaryota</taxon>
        <taxon>Fungi</taxon>
        <taxon>Dikarya</taxon>
        <taxon>Ascomycota</taxon>
        <taxon>Pezizomycotina</taxon>
        <taxon>Dothideomycetes</taxon>
        <taxon>Dothideomycetidae</taxon>
        <taxon>Capnodiales</taxon>
        <taxon>Capnodiaceae</taxon>
        <taxon>Polychaeton</taxon>
    </lineage>
</organism>
<gene>
    <name evidence="1" type="ORF">K431DRAFT_295789</name>
</gene>
<keyword evidence="2" id="KW-1185">Reference proteome</keyword>
<reference evidence="1" key="1">
    <citation type="journal article" date="2020" name="Stud. Mycol.">
        <title>101 Dothideomycetes genomes: a test case for predicting lifestyles and emergence of pathogens.</title>
        <authorList>
            <person name="Haridas S."/>
            <person name="Albert R."/>
            <person name="Binder M."/>
            <person name="Bloem J."/>
            <person name="Labutti K."/>
            <person name="Salamov A."/>
            <person name="Andreopoulos B."/>
            <person name="Baker S."/>
            <person name="Barry K."/>
            <person name="Bills G."/>
            <person name="Bluhm B."/>
            <person name="Cannon C."/>
            <person name="Castanera R."/>
            <person name="Culley D."/>
            <person name="Daum C."/>
            <person name="Ezra D."/>
            <person name="Gonzalez J."/>
            <person name="Henrissat B."/>
            <person name="Kuo A."/>
            <person name="Liang C."/>
            <person name="Lipzen A."/>
            <person name="Lutzoni F."/>
            <person name="Magnuson J."/>
            <person name="Mondo S."/>
            <person name="Nolan M."/>
            <person name="Ohm R."/>
            <person name="Pangilinan J."/>
            <person name="Park H.-J."/>
            <person name="Ramirez L."/>
            <person name="Alfaro M."/>
            <person name="Sun H."/>
            <person name="Tritt A."/>
            <person name="Yoshinaga Y."/>
            <person name="Zwiers L.-H."/>
            <person name="Turgeon B."/>
            <person name="Goodwin S."/>
            <person name="Spatafora J."/>
            <person name="Crous P."/>
            <person name="Grigoriev I."/>
        </authorList>
    </citation>
    <scope>NUCLEOTIDE SEQUENCE</scope>
    <source>
        <strain evidence="1">CBS 116435</strain>
    </source>
</reference>
<evidence type="ECO:0000313" key="2">
    <source>
        <dbReference type="Proteomes" id="UP000799441"/>
    </source>
</evidence>
<sequence>MSYAQAKSHKALLIEGLNSYQNATSFVHIAYLDTMAKQAGRSSYTGIYSRQYTVAISLQHYSSQYTFRIHSVLCQVVAGLEYQRAFPQIRVGVLVNKAAHARSKSVASVHLQEPPSLASRLTVLVHYPRHIIVTLPKQETWGPTALQRSPFQIPECVSPLDICLLGQE</sequence>
<protein>
    <submittedName>
        <fullName evidence="1">Uncharacterized protein</fullName>
    </submittedName>
</protein>
<evidence type="ECO:0000313" key="1">
    <source>
        <dbReference type="EMBL" id="KAF2719804.1"/>
    </source>
</evidence>
<name>A0A9P4UMN6_9PEZI</name>
<dbReference type="Proteomes" id="UP000799441">
    <property type="component" value="Unassembled WGS sequence"/>
</dbReference>
<comment type="caution">
    <text evidence="1">The sequence shown here is derived from an EMBL/GenBank/DDBJ whole genome shotgun (WGS) entry which is preliminary data.</text>
</comment>